<dbReference type="EMBL" id="JACGBB010000015">
    <property type="protein sequence ID" value="MBZ7987813.1"/>
    <property type="molecule type" value="Genomic_DNA"/>
</dbReference>
<keyword evidence="3" id="KW-1185">Reference proteome</keyword>
<proteinExistence type="predicted"/>
<evidence type="ECO:0000259" key="1">
    <source>
        <dbReference type="Pfam" id="PF07969"/>
    </source>
</evidence>
<feature type="domain" description="Amidohydrolase 3" evidence="1">
    <location>
        <begin position="41"/>
        <end position="382"/>
    </location>
</feature>
<comment type="caution">
    <text evidence="2">The sequence shown here is derived from an EMBL/GenBank/DDBJ whole genome shotgun (WGS) entry which is preliminary data.</text>
</comment>
<dbReference type="Gene3D" id="3.20.20.140">
    <property type="entry name" value="Metal-dependent hydrolases"/>
    <property type="match status" value="1"/>
</dbReference>
<dbReference type="PANTHER" id="PTHR32027:SF0">
    <property type="entry name" value="CYTOSINE DEAMINASE"/>
    <property type="match status" value="1"/>
</dbReference>
<dbReference type="NCBIfam" id="NF006685">
    <property type="entry name" value="PRK09230.1"/>
    <property type="match status" value="1"/>
</dbReference>
<dbReference type="InterPro" id="IPR052349">
    <property type="entry name" value="Metallo-hydrolase_Enzymes"/>
</dbReference>
<dbReference type="PANTHER" id="PTHR32027">
    <property type="entry name" value="CYTOSINE DEAMINASE"/>
    <property type="match status" value="1"/>
</dbReference>
<protein>
    <submittedName>
        <fullName evidence="2">Cytosine deaminase</fullName>
    </submittedName>
</protein>
<name>A0ABS7WSR5_9BACT</name>
<dbReference type="CDD" id="cd01293">
    <property type="entry name" value="Bact_CD"/>
    <property type="match status" value="1"/>
</dbReference>
<dbReference type="Proteomes" id="UP000786183">
    <property type="component" value="Unassembled WGS sequence"/>
</dbReference>
<evidence type="ECO:0000313" key="2">
    <source>
        <dbReference type="EMBL" id="MBZ7987813.1"/>
    </source>
</evidence>
<dbReference type="InterPro" id="IPR013108">
    <property type="entry name" value="Amidohydro_3"/>
</dbReference>
<dbReference type="InterPro" id="IPR011059">
    <property type="entry name" value="Metal-dep_hydrolase_composite"/>
</dbReference>
<dbReference type="Gene3D" id="2.30.40.10">
    <property type="entry name" value="Urease, subunit C, domain 1"/>
    <property type="match status" value="1"/>
</dbReference>
<dbReference type="RefSeq" id="WP_224325462.1">
    <property type="nucleotide sequence ID" value="NZ_JACGBB010000015.1"/>
</dbReference>
<dbReference type="InterPro" id="IPR032466">
    <property type="entry name" value="Metal_Hydrolase"/>
</dbReference>
<dbReference type="Pfam" id="PF07969">
    <property type="entry name" value="Amidohydro_3"/>
    <property type="match status" value="1"/>
</dbReference>
<evidence type="ECO:0000313" key="3">
    <source>
        <dbReference type="Proteomes" id="UP000786183"/>
    </source>
</evidence>
<sequence>MKTLFINARNESGERFDMLVDGAKFVKIASNIAPKDYVDAKVVDLDAKLVLSPFVDPHIHLDYVYTAFDPRAKNNSGTLFEGIARWSETKGKLTKQEIKDRAKIAVKKEILHGTQYIRTHVDVTDPKLTAFEAMMELKDEIKDILTLQIIAFPQEGMYAYKDGDELVEKAVSLGADVVGGIPHFEYSREMGEKSVHRLVDIAVKYNKLIDVHCDETDDPNSRYLELLANLSLDAGLLDKTTASHTCAMGSYDNAYAFKLMKLLKASKINIIACPTENLHLQGRYDNYPKRRGLTRIKELNDNGINVCFAQDSISDPWYPLGNGSLLAQLDFGIHAGHMMSIEEINKVFALITTNGAKTLHLGDSYGIKEGNAANFIVLDAGSAWEAIQERVATIASVRNGEYLFKTEPVIRSFSDKMSCL</sequence>
<dbReference type="SUPFAM" id="SSF51556">
    <property type="entry name" value="Metallo-dependent hydrolases"/>
    <property type="match status" value="1"/>
</dbReference>
<reference evidence="2 3" key="1">
    <citation type="submission" date="2020-07" db="EMBL/GenBank/DDBJ databases">
        <title>Transfer of Campylobacter canadensis to the novel genus Avispirillum gen. nov., that also includes two novel species recovered from migratory waterfowl: Avispirillum anseris sp. nov. and Avispirillum brantae sp. nov.</title>
        <authorList>
            <person name="Miller W.G."/>
            <person name="Chapman M.H."/>
            <person name="Yee E."/>
            <person name="Inglis G.D."/>
        </authorList>
    </citation>
    <scope>NUCLEOTIDE SEQUENCE [LARGE SCALE GENOMIC DNA]</scope>
    <source>
        <strain evidence="2 3">L283</strain>
    </source>
</reference>
<gene>
    <name evidence="2" type="primary">codA</name>
    <name evidence="2" type="ORF">AVCANL283_06845</name>
</gene>
<organism evidence="2 3">
    <name type="scientific">Campylobacter canadensis</name>
    <dbReference type="NCBI Taxonomy" id="449520"/>
    <lineage>
        <taxon>Bacteria</taxon>
        <taxon>Pseudomonadati</taxon>
        <taxon>Campylobacterota</taxon>
        <taxon>Epsilonproteobacteria</taxon>
        <taxon>Campylobacterales</taxon>
        <taxon>Campylobacteraceae</taxon>
        <taxon>Campylobacter</taxon>
    </lineage>
</organism>
<dbReference type="SUPFAM" id="SSF51338">
    <property type="entry name" value="Composite domain of metallo-dependent hydrolases"/>
    <property type="match status" value="1"/>
</dbReference>
<accession>A0ABS7WSR5</accession>